<dbReference type="PANTHER" id="PTHR46140">
    <property type="entry name" value="VACUOLAR TRANSPORTER CHAPERONE 1-RELATED"/>
    <property type="match status" value="1"/>
</dbReference>
<dbReference type="CDD" id="cd14447">
    <property type="entry name" value="SPX"/>
    <property type="match status" value="1"/>
</dbReference>
<comment type="subcellular location">
    <subcellularLocation>
        <location evidence="1">Vacuole membrane</location>
        <topology evidence="1">Multi-pass membrane protein</topology>
    </subcellularLocation>
</comment>
<feature type="compositionally biased region" description="Low complexity" evidence="6">
    <location>
        <begin position="797"/>
        <end position="814"/>
    </location>
</feature>
<evidence type="ECO:0000256" key="1">
    <source>
        <dbReference type="ARBA" id="ARBA00004128"/>
    </source>
</evidence>
<keyword evidence="3 7" id="KW-0812">Transmembrane</keyword>
<proteinExistence type="predicted"/>
<dbReference type="InterPro" id="IPR051572">
    <property type="entry name" value="VTC_Complex_Subunit"/>
</dbReference>
<evidence type="ECO:0000256" key="6">
    <source>
        <dbReference type="SAM" id="MobiDB-lite"/>
    </source>
</evidence>
<feature type="transmembrane region" description="Helical" evidence="7">
    <location>
        <begin position="935"/>
        <end position="954"/>
    </location>
</feature>
<dbReference type="AlphaFoldDB" id="A0A0G4IBW0"/>
<feature type="compositionally biased region" description="Basic and acidic residues" evidence="6">
    <location>
        <begin position="320"/>
        <end position="337"/>
    </location>
</feature>
<dbReference type="Gene3D" id="3.20.100.30">
    <property type="entry name" value="VTC, catalytic tunnel domain"/>
    <property type="match status" value="1"/>
</dbReference>
<keyword evidence="4 7" id="KW-1133">Transmembrane helix</keyword>
<organism evidence="9">
    <name type="scientific">Chromera velia CCMP2878</name>
    <dbReference type="NCBI Taxonomy" id="1169474"/>
    <lineage>
        <taxon>Eukaryota</taxon>
        <taxon>Sar</taxon>
        <taxon>Alveolata</taxon>
        <taxon>Colpodellida</taxon>
        <taxon>Chromeraceae</taxon>
        <taxon>Chromera</taxon>
    </lineage>
</organism>
<feature type="region of interest" description="Disordered" evidence="6">
    <location>
        <begin position="258"/>
        <end position="338"/>
    </location>
</feature>
<dbReference type="InterPro" id="IPR004331">
    <property type="entry name" value="SPX_dom"/>
</dbReference>
<feature type="region of interest" description="Disordered" evidence="6">
    <location>
        <begin position="734"/>
        <end position="754"/>
    </location>
</feature>
<feature type="transmembrane region" description="Helical" evidence="7">
    <location>
        <begin position="866"/>
        <end position="884"/>
    </location>
</feature>
<feature type="region of interest" description="Disordered" evidence="6">
    <location>
        <begin position="786"/>
        <end position="815"/>
    </location>
</feature>
<reference evidence="9" key="1">
    <citation type="submission" date="2014-11" db="EMBL/GenBank/DDBJ databases">
        <authorList>
            <person name="Otto D Thomas"/>
            <person name="Naeem Raeece"/>
        </authorList>
    </citation>
    <scope>NUCLEOTIDE SEQUENCE</scope>
</reference>
<dbReference type="InterPro" id="IPR042267">
    <property type="entry name" value="VTC_sf"/>
</dbReference>
<feature type="transmembrane region" description="Helical" evidence="7">
    <location>
        <begin position="891"/>
        <end position="915"/>
    </location>
</feature>
<dbReference type="InterPro" id="IPR003807">
    <property type="entry name" value="DUF202"/>
</dbReference>
<evidence type="ECO:0000256" key="4">
    <source>
        <dbReference type="ARBA" id="ARBA00022989"/>
    </source>
</evidence>
<evidence type="ECO:0000256" key="2">
    <source>
        <dbReference type="ARBA" id="ARBA00022554"/>
    </source>
</evidence>
<dbReference type="Pfam" id="PF02656">
    <property type="entry name" value="DUF202"/>
    <property type="match status" value="1"/>
</dbReference>
<dbReference type="PANTHER" id="PTHR46140:SF1">
    <property type="entry name" value="VACUOLAR TRANSPORTER CHAPERONE COMPLEX SUBUNIT 4-RELATED"/>
    <property type="match status" value="1"/>
</dbReference>
<evidence type="ECO:0000256" key="3">
    <source>
        <dbReference type="ARBA" id="ARBA00022692"/>
    </source>
</evidence>
<evidence type="ECO:0000313" key="9">
    <source>
        <dbReference type="EMBL" id="CEM54624.1"/>
    </source>
</evidence>
<dbReference type="GO" id="GO:0006799">
    <property type="term" value="P:polyphosphate biosynthetic process"/>
    <property type="evidence" value="ECO:0007669"/>
    <property type="project" value="UniProtKB-ARBA"/>
</dbReference>
<feature type="compositionally biased region" description="Polar residues" evidence="6">
    <location>
        <begin position="303"/>
        <end position="316"/>
    </location>
</feature>
<dbReference type="EMBL" id="CDMZ01005802">
    <property type="protein sequence ID" value="CEM54624.1"/>
    <property type="molecule type" value="Genomic_DNA"/>
</dbReference>
<evidence type="ECO:0000259" key="8">
    <source>
        <dbReference type="PROSITE" id="PS51382"/>
    </source>
</evidence>
<evidence type="ECO:0000256" key="5">
    <source>
        <dbReference type="ARBA" id="ARBA00023136"/>
    </source>
</evidence>
<protein>
    <recommendedName>
        <fullName evidence="8">SPX domain-containing protein</fullName>
    </recommendedName>
</protein>
<accession>A0A0G4IBW0</accession>
<keyword evidence="5 7" id="KW-0472">Membrane</keyword>
<gene>
    <name evidence="9" type="ORF">Cvel_12917</name>
</gene>
<feature type="compositionally biased region" description="Low complexity" evidence="6">
    <location>
        <begin position="518"/>
        <end position="527"/>
    </location>
</feature>
<name>A0A0G4IBW0_9ALVE</name>
<dbReference type="GO" id="GO:0005774">
    <property type="term" value="C:vacuolar membrane"/>
    <property type="evidence" value="ECO:0007669"/>
    <property type="project" value="UniProtKB-SubCell"/>
</dbReference>
<feature type="region of interest" description="Disordered" evidence="6">
    <location>
        <begin position="507"/>
        <end position="535"/>
    </location>
</feature>
<feature type="domain" description="SPX" evidence="8">
    <location>
        <begin position="2"/>
        <end position="165"/>
    </location>
</feature>
<keyword evidence="2" id="KW-0926">Vacuole</keyword>
<dbReference type="PROSITE" id="PS51382">
    <property type="entry name" value="SPX"/>
    <property type="match status" value="1"/>
</dbReference>
<sequence>MVKFGARLAEERVPEWEKHYVNYKQMKKQMKQSLNLDVEGKPEYSIAEVLTGFDSIHSLGFAGSIFMPQEHRLKKIFEAQLNDVNDFAILQYSKLRDYLEVEIVKVLAECKNAEQVKKSASDLSSAGETVANLDSFVRLNFIAFRKIAKKFHRKGAGTDGWYENFLRMVVGSAFMDLDFNLLVGFLNERWQQVRQLRLKHDPKTFRERGPELLGSSASQQGGGGAGTRGGCFMKYLVRPHESFRLKVAILEFVPMRTPIPNRGREEEEKGGEESLPQPKSPRKRDSLLQSVGIAPERLDRLTRGSSLQNHNSNDGSPSPLKRDSRGSGNGEREKKAVEMSSNLSTVYFDDASFGCYTRIVGKQQGEAPGSRDEVLRFRFFDETLRDSTIVFLDLVSPAEISTDDLDWPHKDLGMTEHLTPGVVPLRFDSLKTLVEKTLSLDPQALGLKDDVLSPHILKSRSSSPALLERDQQTLSSYLTRIQSKRLKPILRCVAERSCFQTEVSDTPPILQQHPHENTTAPPRAGTAKPPPPDRFRHEESNGVAAFHPLPKSAFGFAGTRVGSEGTGGGAGGGGETGDRKGTVTLLLDDEIRYRNEVAFRATARGANATASVAEILPPFISTGENDSLYSGGCGFAAAVLEVTGSCPINPSFLKVLEGITRRDGEPLLERAGTFAPYVNGLLFSSAQRILQKVFLFRNISLTSINAVTTTVSGKKPPWAESPFFALAEGEWDSLPATDKEGDEQEGGEAGGEVPHCVSMTLNEAPGVVNQLDGIDPRMETVYHHGSADAEGDEQEQGTGAAEDAAGGAGADASGGAAGAGQPNLYSLWQWLSGFRAEHAVLQERPRVLQAAVRVEPKTFFANERTYLTWMNTSVLLATVSIGVMNFGSPKAFVGGLLGSVVAIGLIIYSFVIYYFRERALAEKAVIDYNDQVGPMAVTVVLCVMMLGVFAFHFFSE</sequence>
<dbReference type="VEuPathDB" id="CryptoDB:Cvel_12917"/>
<evidence type="ECO:0000256" key="7">
    <source>
        <dbReference type="SAM" id="Phobius"/>
    </source>
</evidence>